<feature type="domain" description="Peptidase C1A papain C-terminal" evidence="2">
    <location>
        <begin position="1"/>
        <end position="149"/>
    </location>
</feature>
<proteinExistence type="inferred from homology"/>
<dbReference type="InterPro" id="IPR039417">
    <property type="entry name" value="Peptidase_C1A_papain-like"/>
</dbReference>
<dbReference type="AlphaFoldDB" id="A0A6B2FXQ4"/>
<name>A0A6B2FXQ4_MYXSQ</name>
<evidence type="ECO:0000313" key="3">
    <source>
        <dbReference type="EMBL" id="NDJ96444.1"/>
    </source>
</evidence>
<dbReference type="CDD" id="cd02248">
    <property type="entry name" value="Peptidase_C1A"/>
    <property type="match status" value="1"/>
</dbReference>
<comment type="similarity">
    <text evidence="1">Belongs to the peptidase C1 family.</text>
</comment>
<sequence>MGGFPEIVYEYCIDKGLSRSIEYPYTGKESRCRRRDLKSPYKLGSYVGLSSGDEENLLRALHFIGPISIVMDAMHDEFVFYESGILDILGCSSFDIDHAALAVGYNLEGTPYLLVKNSFGVNWGERGYFKIALFKNNMCGIATRPTFPIPII</sequence>
<reference evidence="3" key="1">
    <citation type="submission" date="2018-11" db="EMBL/GenBank/DDBJ databases">
        <title>Myxobolus squamalis genome and transcriptome.</title>
        <authorList>
            <person name="Yahalomi D."/>
            <person name="Atkinson S.D."/>
            <person name="Neuhof M."/>
            <person name="Chang E.S."/>
            <person name="Philippe H."/>
            <person name="Cartwright P."/>
            <person name="Bartholomew J.L."/>
            <person name="Huchon D."/>
        </authorList>
    </citation>
    <scope>NUCLEOTIDE SEQUENCE</scope>
    <source>
        <strain evidence="3">71B08</strain>
        <tissue evidence="3">Whole</tissue>
    </source>
</reference>
<dbReference type="Gene3D" id="3.90.70.10">
    <property type="entry name" value="Cysteine proteinases"/>
    <property type="match status" value="1"/>
</dbReference>
<dbReference type="InterPro" id="IPR000668">
    <property type="entry name" value="Peptidase_C1A_C"/>
</dbReference>
<dbReference type="GO" id="GO:0006508">
    <property type="term" value="P:proteolysis"/>
    <property type="evidence" value="ECO:0007669"/>
    <property type="project" value="InterPro"/>
</dbReference>
<dbReference type="InterPro" id="IPR013128">
    <property type="entry name" value="Peptidase_C1A"/>
</dbReference>
<evidence type="ECO:0000256" key="1">
    <source>
        <dbReference type="ARBA" id="ARBA00008455"/>
    </source>
</evidence>
<dbReference type="EMBL" id="GHBR01001073">
    <property type="protein sequence ID" value="NDJ96444.1"/>
    <property type="molecule type" value="Transcribed_RNA"/>
</dbReference>
<dbReference type="SUPFAM" id="SSF54001">
    <property type="entry name" value="Cysteine proteinases"/>
    <property type="match status" value="1"/>
</dbReference>
<dbReference type="SMART" id="SM00645">
    <property type="entry name" value="Pept_C1"/>
    <property type="match status" value="1"/>
</dbReference>
<dbReference type="InterPro" id="IPR038765">
    <property type="entry name" value="Papain-like_cys_pep_sf"/>
</dbReference>
<dbReference type="PANTHER" id="PTHR12411">
    <property type="entry name" value="CYSTEINE PROTEASE FAMILY C1-RELATED"/>
    <property type="match status" value="1"/>
</dbReference>
<dbReference type="Pfam" id="PF00112">
    <property type="entry name" value="Peptidase_C1"/>
    <property type="match status" value="1"/>
</dbReference>
<organism evidence="3">
    <name type="scientific">Myxobolus squamalis</name>
    <name type="common">Myxosporean</name>
    <dbReference type="NCBI Taxonomy" id="59785"/>
    <lineage>
        <taxon>Eukaryota</taxon>
        <taxon>Metazoa</taxon>
        <taxon>Cnidaria</taxon>
        <taxon>Myxozoa</taxon>
        <taxon>Myxosporea</taxon>
        <taxon>Bivalvulida</taxon>
        <taxon>Platysporina</taxon>
        <taxon>Myxobolidae</taxon>
        <taxon>Myxobolus</taxon>
    </lineage>
</organism>
<protein>
    <submittedName>
        <fullName evidence="3">Testin-2 (Trinotate prediction)</fullName>
    </submittedName>
</protein>
<evidence type="ECO:0000259" key="2">
    <source>
        <dbReference type="SMART" id="SM00645"/>
    </source>
</evidence>
<accession>A0A6B2FXQ4</accession>
<dbReference type="GO" id="GO:0008234">
    <property type="term" value="F:cysteine-type peptidase activity"/>
    <property type="evidence" value="ECO:0007669"/>
    <property type="project" value="InterPro"/>
</dbReference>